<organism evidence="5 6">
    <name type="scientific">Streptomyces cadmiisoli</name>
    <dbReference type="NCBI Taxonomy" id="2184053"/>
    <lineage>
        <taxon>Bacteria</taxon>
        <taxon>Bacillati</taxon>
        <taxon>Actinomycetota</taxon>
        <taxon>Actinomycetes</taxon>
        <taxon>Kitasatosporales</taxon>
        <taxon>Streptomycetaceae</taxon>
        <taxon>Streptomyces</taxon>
        <taxon>Streptomyces aurantiacus group</taxon>
    </lineage>
</organism>
<evidence type="ECO:0000313" key="5">
    <source>
        <dbReference type="EMBL" id="AWW41405.1"/>
    </source>
</evidence>
<keyword evidence="6" id="KW-1185">Reference proteome</keyword>
<dbReference type="RefSeq" id="WP_053756030.1">
    <property type="nucleotide sequence ID" value="NZ_CBDRHE010000034.1"/>
</dbReference>
<evidence type="ECO:0000313" key="6">
    <source>
        <dbReference type="Proteomes" id="UP000249616"/>
    </source>
</evidence>
<name>A0A2Z4J8C9_9ACTN</name>
<dbReference type="InterPro" id="IPR000843">
    <property type="entry name" value="HTH_LacI"/>
</dbReference>
<dbReference type="Pfam" id="PF13377">
    <property type="entry name" value="Peripla_BP_3"/>
    <property type="match status" value="1"/>
</dbReference>
<dbReference type="SUPFAM" id="SSF53822">
    <property type="entry name" value="Periplasmic binding protein-like I"/>
    <property type="match status" value="1"/>
</dbReference>
<dbReference type="InterPro" id="IPR028082">
    <property type="entry name" value="Peripla_BP_I"/>
</dbReference>
<evidence type="ECO:0000256" key="2">
    <source>
        <dbReference type="ARBA" id="ARBA00023125"/>
    </source>
</evidence>
<dbReference type="GO" id="GO:0003700">
    <property type="term" value="F:DNA-binding transcription factor activity"/>
    <property type="evidence" value="ECO:0007669"/>
    <property type="project" value="TreeGrafter"/>
</dbReference>
<dbReference type="PROSITE" id="PS00356">
    <property type="entry name" value="HTH_LACI_1"/>
    <property type="match status" value="1"/>
</dbReference>
<dbReference type="GO" id="GO:0000976">
    <property type="term" value="F:transcription cis-regulatory region binding"/>
    <property type="evidence" value="ECO:0007669"/>
    <property type="project" value="TreeGrafter"/>
</dbReference>
<dbReference type="AlphaFoldDB" id="A0A2Z4J8C9"/>
<dbReference type="PANTHER" id="PTHR30146">
    <property type="entry name" value="LACI-RELATED TRANSCRIPTIONAL REPRESSOR"/>
    <property type="match status" value="1"/>
</dbReference>
<keyword evidence="1" id="KW-0805">Transcription regulation</keyword>
<evidence type="ECO:0000256" key="3">
    <source>
        <dbReference type="ARBA" id="ARBA00023163"/>
    </source>
</evidence>
<sequence length="342" mass="36187">MPRRPTIADVAQLAGVSRATVSFVLNNRPGVASSTQQRVRAAAEELGWTPSSSARALSTGRARAVGLVLSREPELIGTDPFFPAFMAGVETVISETGDGLMLQMSRPGSEEDTYRRLAADRRVDGVFLTDLRADDPRPALVAELGLPAVAVGAPEDGVGLPTVNLDDRPAVREAVRHLIELGHRDIAYIAGPDEFVHARRRRQAWEDALAEAGLPEGTFLPGGFTADGGARATRTLLERRTPPTAIVYGNDLSATAGMAVAQDAGLRLPDDLSVVGFDDVPLASYTNPPLTTCRANPVSWGRASAQALVELIETGTTADVELQSAALVVRGSTGPVPVREDR</sequence>
<dbReference type="Proteomes" id="UP000249616">
    <property type="component" value="Chromosome"/>
</dbReference>
<dbReference type="Gene3D" id="1.10.260.40">
    <property type="entry name" value="lambda repressor-like DNA-binding domains"/>
    <property type="match status" value="1"/>
</dbReference>
<keyword evidence="2" id="KW-0238">DNA-binding</keyword>
<dbReference type="KEGG" id="scad:DN051_35990"/>
<dbReference type="InterPro" id="IPR046335">
    <property type="entry name" value="LacI/GalR-like_sensor"/>
</dbReference>
<feature type="domain" description="HTH lacI-type" evidence="4">
    <location>
        <begin position="5"/>
        <end position="59"/>
    </location>
</feature>
<dbReference type="CDD" id="cd01392">
    <property type="entry name" value="HTH_LacI"/>
    <property type="match status" value="1"/>
</dbReference>
<gene>
    <name evidence="5" type="ORF">DN051_35990</name>
</gene>
<dbReference type="PRINTS" id="PR00036">
    <property type="entry name" value="HTHLACI"/>
</dbReference>
<dbReference type="EMBL" id="CP030073">
    <property type="protein sequence ID" value="AWW41405.1"/>
    <property type="molecule type" value="Genomic_DNA"/>
</dbReference>
<reference evidence="5 6" key="1">
    <citation type="journal article" date="2019" name="Int. J. Syst. Evol. Microbiol.">
        <title>Streptomyces cadmiisoli sp. nov., a novel actinomycete isolated from cadmium-contaminated soil.</title>
        <authorList>
            <person name="Li K."/>
            <person name="Tang X."/>
            <person name="Zhao J."/>
            <person name="Guo Y."/>
            <person name="Tang Y."/>
            <person name="Gao J."/>
        </authorList>
    </citation>
    <scope>NUCLEOTIDE SEQUENCE [LARGE SCALE GENOMIC DNA]</scope>
    <source>
        <strain evidence="5 6">ZFG47</strain>
    </source>
</reference>
<dbReference type="Pfam" id="PF00356">
    <property type="entry name" value="LacI"/>
    <property type="match status" value="1"/>
</dbReference>
<evidence type="ECO:0000259" key="4">
    <source>
        <dbReference type="PROSITE" id="PS50932"/>
    </source>
</evidence>
<keyword evidence="3" id="KW-0804">Transcription</keyword>
<dbReference type="PROSITE" id="PS50932">
    <property type="entry name" value="HTH_LACI_2"/>
    <property type="match status" value="1"/>
</dbReference>
<protein>
    <submittedName>
        <fullName evidence="5">LacI family transcriptional regulator</fullName>
    </submittedName>
</protein>
<dbReference type="PANTHER" id="PTHR30146:SF155">
    <property type="entry name" value="ALANINE RACEMASE"/>
    <property type="match status" value="1"/>
</dbReference>
<dbReference type="SUPFAM" id="SSF47413">
    <property type="entry name" value="lambda repressor-like DNA-binding domains"/>
    <property type="match status" value="1"/>
</dbReference>
<dbReference type="InterPro" id="IPR010982">
    <property type="entry name" value="Lambda_DNA-bd_dom_sf"/>
</dbReference>
<proteinExistence type="predicted"/>
<dbReference type="Gene3D" id="3.40.50.2300">
    <property type="match status" value="2"/>
</dbReference>
<accession>A0A2Z4J8C9</accession>
<dbReference type="SMART" id="SM00354">
    <property type="entry name" value="HTH_LACI"/>
    <property type="match status" value="1"/>
</dbReference>
<dbReference type="CDD" id="cd06267">
    <property type="entry name" value="PBP1_LacI_sugar_binding-like"/>
    <property type="match status" value="1"/>
</dbReference>
<evidence type="ECO:0000256" key="1">
    <source>
        <dbReference type="ARBA" id="ARBA00023015"/>
    </source>
</evidence>